<dbReference type="GO" id="GO:0022857">
    <property type="term" value="F:transmembrane transporter activity"/>
    <property type="evidence" value="ECO:0007669"/>
    <property type="project" value="InterPro"/>
</dbReference>
<evidence type="ECO:0000256" key="6">
    <source>
        <dbReference type="ARBA" id="ARBA00023136"/>
    </source>
</evidence>
<evidence type="ECO:0000259" key="8">
    <source>
        <dbReference type="PROSITE" id="PS50850"/>
    </source>
</evidence>
<evidence type="ECO:0000256" key="3">
    <source>
        <dbReference type="ARBA" id="ARBA00022475"/>
    </source>
</evidence>
<evidence type="ECO:0000313" key="10">
    <source>
        <dbReference type="Proteomes" id="UP000294947"/>
    </source>
</evidence>
<feature type="transmembrane region" description="Helical" evidence="7">
    <location>
        <begin position="196"/>
        <end position="217"/>
    </location>
</feature>
<dbReference type="SUPFAM" id="SSF103473">
    <property type="entry name" value="MFS general substrate transporter"/>
    <property type="match status" value="1"/>
</dbReference>
<keyword evidence="10" id="KW-1185">Reference proteome</keyword>
<dbReference type="Proteomes" id="UP000294947">
    <property type="component" value="Unassembled WGS sequence"/>
</dbReference>
<dbReference type="Pfam" id="PF07690">
    <property type="entry name" value="MFS_1"/>
    <property type="match status" value="1"/>
</dbReference>
<organism evidence="9 10">
    <name type="scientific">Saccharopolyspora elongata</name>
    <dbReference type="NCBI Taxonomy" id="2530387"/>
    <lineage>
        <taxon>Bacteria</taxon>
        <taxon>Bacillati</taxon>
        <taxon>Actinomycetota</taxon>
        <taxon>Actinomycetes</taxon>
        <taxon>Pseudonocardiales</taxon>
        <taxon>Pseudonocardiaceae</taxon>
        <taxon>Saccharopolyspora</taxon>
    </lineage>
</organism>
<dbReference type="InterPro" id="IPR036259">
    <property type="entry name" value="MFS_trans_sf"/>
</dbReference>
<dbReference type="EMBL" id="SMKW01000049">
    <property type="protein sequence ID" value="TDD42315.1"/>
    <property type="molecule type" value="Genomic_DNA"/>
</dbReference>
<feature type="transmembrane region" description="Helical" evidence="7">
    <location>
        <begin position="96"/>
        <end position="114"/>
    </location>
</feature>
<dbReference type="OrthoDB" id="8953821at2"/>
<proteinExistence type="predicted"/>
<feature type="transmembrane region" description="Helical" evidence="7">
    <location>
        <begin position="161"/>
        <end position="184"/>
    </location>
</feature>
<sequence length="453" mass="48822">MNREDEHDLSGERKFRSRKTSRAIFASTLSVAIEWYDYYLYGLVSGLVFAHVFFPNASPLVGTVQAFGIFGVGFVARPIGAVLFGHLGDRVGRKTALMWSTLCMGIPSFVVAFVPSYETIGIGGAIILTFLRLMQGVGLGGQWAGAVLLSMESGSARRSGFFASWAQAGSPIGLVLANLALIGTSAGMSGEAFLSWGWRIPFLISGVLISVIIYMRFRVDETPEFSRLSRSSRTERNPVLGVLRSNWREVLLAALVRTSEMAPFYIFTTFVVTYGVHELLLDQGFVLGAVLVASVLSVGWILLFGHISDRIGRRSMYIIGAAATGVWGFGYFALLDTRIPALVVIAIVVSMIPHDMQYGPQAAFIAESFPPRVRYSGAALGSQLASIISGGPAPIIATALLARFGSSTAVAIYLLLCAVVGGVAAFFLRAHGAETKTIEQQPRFPLRLGADER</sequence>
<gene>
    <name evidence="9" type="ORF">E1288_30010</name>
</gene>
<feature type="transmembrane region" description="Helical" evidence="7">
    <location>
        <begin position="284"/>
        <end position="304"/>
    </location>
</feature>
<dbReference type="InterPro" id="IPR020846">
    <property type="entry name" value="MFS_dom"/>
</dbReference>
<name>A0A4R4YCI1_9PSEU</name>
<feature type="transmembrane region" description="Helical" evidence="7">
    <location>
        <begin position="408"/>
        <end position="428"/>
    </location>
</feature>
<dbReference type="RefSeq" id="WP_132490985.1">
    <property type="nucleotide sequence ID" value="NZ_SMKW01000049.1"/>
</dbReference>
<evidence type="ECO:0000313" key="9">
    <source>
        <dbReference type="EMBL" id="TDD42315.1"/>
    </source>
</evidence>
<accession>A0A4R4YCI1</accession>
<dbReference type="AlphaFoldDB" id="A0A4R4YCI1"/>
<feature type="transmembrane region" description="Helical" evidence="7">
    <location>
        <begin position="120"/>
        <end position="149"/>
    </location>
</feature>
<keyword evidence="6 7" id="KW-0472">Membrane</keyword>
<comment type="caution">
    <text evidence="9">The sequence shown here is derived from an EMBL/GenBank/DDBJ whole genome shotgun (WGS) entry which is preliminary data.</text>
</comment>
<keyword evidence="2" id="KW-0813">Transport</keyword>
<evidence type="ECO:0000256" key="5">
    <source>
        <dbReference type="ARBA" id="ARBA00022989"/>
    </source>
</evidence>
<protein>
    <submittedName>
        <fullName evidence="9">MFS transporter</fullName>
    </submittedName>
</protein>
<feature type="domain" description="Major facilitator superfamily (MFS) profile" evidence="8">
    <location>
        <begin position="23"/>
        <end position="433"/>
    </location>
</feature>
<feature type="transmembrane region" description="Helical" evidence="7">
    <location>
        <begin position="64"/>
        <end position="84"/>
    </location>
</feature>
<comment type="subcellular location">
    <subcellularLocation>
        <location evidence="1">Cell membrane</location>
        <topology evidence="1">Multi-pass membrane protein</topology>
    </subcellularLocation>
</comment>
<dbReference type="PROSITE" id="PS50850">
    <property type="entry name" value="MFS"/>
    <property type="match status" value="1"/>
</dbReference>
<feature type="transmembrane region" description="Helical" evidence="7">
    <location>
        <begin position="250"/>
        <end position="272"/>
    </location>
</feature>
<dbReference type="PANTHER" id="PTHR43045">
    <property type="entry name" value="SHIKIMATE TRANSPORTER"/>
    <property type="match status" value="1"/>
</dbReference>
<dbReference type="Gene3D" id="1.20.1250.20">
    <property type="entry name" value="MFS general substrate transporter like domains"/>
    <property type="match status" value="1"/>
</dbReference>
<feature type="transmembrane region" description="Helical" evidence="7">
    <location>
        <begin position="23"/>
        <end position="44"/>
    </location>
</feature>
<dbReference type="CDD" id="cd17369">
    <property type="entry name" value="MFS_ShiA_like"/>
    <property type="match status" value="1"/>
</dbReference>
<dbReference type="GO" id="GO:0005886">
    <property type="term" value="C:plasma membrane"/>
    <property type="evidence" value="ECO:0007669"/>
    <property type="project" value="UniProtKB-SubCell"/>
</dbReference>
<keyword evidence="4 7" id="KW-0812">Transmembrane</keyword>
<evidence type="ECO:0000256" key="1">
    <source>
        <dbReference type="ARBA" id="ARBA00004651"/>
    </source>
</evidence>
<keyword evidence="5 7" id="KW-1133">Transmembrane helix</keyword>
<evidence type="ECO:0000256" key="2">
    <source>
        <dbReference type="ARBA" id="ARBA00022448"/>
    </source>
</evidence>
<keyword evidence="3" id="KW-1003">Cell membrane</keyword>
<dbReference type="InterPro" id="IPR011701">
    <property type="entry name" value="MFS"/>
</dbReference>
<evidence type="ECO:0000256" key="7">
    <source>
        <dbReference type="SAM" id="Phobius"/>
    </source>
</evidence>
<evidence type="ECO:0000256" key="4">
    <source>
        <dbReference type="ARBA" id="ARBA00022692"/>
    </source>
</evidence>
<reference evidence="9 10" key="1">
    <citation type="submission" date="2019-03" db="EMBL/GenBank/DDBJ databases">
        <title>Draft genome sequences of novel Actinobacteria.</title>
        <authorList>
            <person name="Sahin N."/>
            <person name="Ay H."/>
            <person name="Saygin H."/>
        </authorList>
    </citation>
    <scope>NUCLEOTIDE SEQUENCE [LARGE SCALE GENOMIC DNA]</scope>
    <source>
        <strain evidence="9 10">7K502</strain>
    </source>
</reference>
<dbReference type="PANTHER" id="PTHR43045:SF1">
    <property type="entry name" value="SHIKIMATE TRANSPORTER"/>
    <property type="match status" value="1"/>
</dbReference>